<dbReference type="EMBL" id="PGGN01000002">
    <property type="protein sequence ID" value="PSH57983.1"/>
    <property type="molecule type" value="Genomic_DNA"/>
</dbReference>
<dbReference type="SUPFAM" id="SSF52096">
    <property type="entry name" value="ClpP/crotonase"/>
    <property type="match status" value="1"/>
</dbReference>
<dbReference type="Proteomes" id="UP000241158">
    <property type="component" value="Unassembled WGS sequence"/>
</dbReference>
<accession>A0A2P7AV00</accession>
<evidence type="ECO:0000313" key="2">
    <source>
        <dbReference type="Proteomes" id="UP000241158"/>
    </source>
</evidence>
<gene>
    <name evidence="1" type="ORF">CU100_09935</name>
</gene>
<dbReference type="AlphaFoldDB" id="A0A2P7AV00"/>
<dbReference type="InterPro" id="IPR029045">
    <property type="entry name" value="ClpP/crotonase-like_dom_sf"/>
</dbReference>
<organism evidence="1 2">
    <name type="scientific">Phyllobacterium endophyticum</name>
    <dbReference type="NCBI Taxonomy" id="1149773"/>
    <lineage>
        <taxon>Bacteria</taxon>
        <taxon>Pseudomonadati</taxon>
        <taxon>Pseudomonadota</taxon>
        <taxon>Alphaproteobacteria</taxon>
        <taxon>Hyphomicrobiales</taxon>
        <taxon>Phyllobacteriaceae</taxon>
        <taxon>Phyllobacterium</taxon>
    </lineage>
</organism>
<evidence type="ECO:0000313" key="1">
    <source>
        <dbReference type="EMBL" id="PSH57983.1"/>
    </source>
</evidence>
<dbReference type="OrthoDB" id="7059145at2"/>
<sequence length="186" mass="20607">MLAPNALLSQPNIRIFGLIGTGTFWDVVNQLEQIRSGPDDLVLELSTEGGDADTARRIALEISLFIRDSGRQAYFVGKSFVYSAGITIMAAFPIANRALTYDTTLLVHERRTKETIQLDGPMQANIQIIREHLAVLETAQRIEEQGFKNLIEGSNIDLPTLYQRARGNYYITAPEALELGLIGSIL</sequence>
<dbReference type="RefSeq" id="WP_106716427.1">
    <property type="nucleotide sequence ID" value="NZ_JACHXT010000001.1"/>
</dbReference>
<name>A0A2P7AV00_9HYPH</name>
<dbReference type="Gene3D" id="3.90.226.10">
    <property type="entry name" value="2-enoyl-CoA Hydratase, Chain A, domain 1"/>
    <property type="match status" value="1"/>
</dbReference>
<keyword evidence="2" id="KW-1185">Reference proteome</keyword>
<proteinExistence type="predicted"/>
<reference evidence="2" key="1">
    <citation type="submission" date="2017-11" db="EMBL/GenBank/DDBJ databases">
        <authorList>
            <person name="Kuznetsova I."/>
            <person name="Sazanova A."/>
            <person name="Chirak E."/>
            <person name="Safronova V."/>
            <person name="Willems A."/>
        </authorList>
    </citation>
    <scope>NUCLEOTIDE SEQUENCE [LARGE SCALE GENOMIC DNA]</scope>
    <source>
        <strain evidence="2">PEPV15</strain>
    </source>
</reference>
<comment type="caution">
    <text evidence="1">The sequence shown here is derived from an EMBL/GenBank/DDBJ whole genome shotgun (WGS) entry which is preliminary data.</text>
</comment>
<protein>
    <submittedName>
        <fullName evidence="1">Peptidase S14</fullName>
    </submittedName>
</protein>